<comment type="caution">
    <text evidence="2">The sequence shown here is derived from an EMBL/GenBank/DDBJ whole genome shotgun (WGS) entry which is preliminary data.</text>
</comment>
<evidence type="ECO:0000313" key="3">
    <source>
        <dbReference type="Proteomes" id="UP001162131"/>
    </source>
</evidence>
<dbReference type="Proteomes" id="UP001162131">
    <property type="component" value="Unassembled WGS sequence"/>
</dbReference>
<keyword evidence="1" id="KW-0732">Signal</keyword>
<organism evidence="2 3">
    <name type="scientific">Blepharisma stoltei</name>
    <dbReference type="NCBI Taxonomy" id="1481888"/>
    <lineage>
        <taxon>Eukaryota</taxon>
        <taxon>Sar</taxon>
        <taxon>Alveolata</taxon>
        <taxon>Ciliophora</taxon>
        <taxon>Postciliodesmatophora</taxon>
        <taxon>Heterotrichea</taxon>
        <taxon>Heterotrichida</taxon>
        <taxon>Blepharismidae</taxon>
        <taxon>Blepharisma</taxon>
    </lineage>
</organism>
<sequence length="128" mass="14688">MLISSFILVAFVSSLNLRKELGSLYLTEGEPYDLLLSDYFSGDNLSFSIADTNMTNNSARIENQCNFHHLSTIPYEKLEKSLPSWDTQPAVMWQDIQVQVIVGFNHNYLAVYKFSVLKKKQSLFEVQL</sequence>
<evidence type="ECO:0000313" key="2">
    <source>
        <dbReference type="EMBL" id="CAG9312841.1"/>
    </source>
</evidence>
<reference evidence="2" key="1">
    <citation type="submission" date="2021-09" db="EMBL/GenBank/DDBJ databases">
        <authorList>
            <consortium name="AG Swart"/>
            <person name="Singh M."/>
            <person name="Singh A."/>
            <person name="Seah K."/>
            <person name="Emmerich C."/>
        </authorList>
    </citation>
    <scope>NUCLEOTIDE SEQUENCE</scope>
    <source>
        <strain evidence="2">ATCC30299</strain>
    </source>
</reference>
<dbReference type="AlphaFoldDB" id="A0AAU9IEL8"/>
<feature type="signal peptide" evidence="1">
    <location>
        <begin position="1"/>
        <end position="22"/>
    </location>
</feature>
<protein>
    <submittedName>
        <fullName evidence="2">Uncharacterized protein</fullName>
    </submittedName>
</protein>
<keyword evidence="3" id="KW-1185">Reference proteome</keyword>
<name>A0AAU9IEL8_9CILI</name>
<dbReference type="EMBL" id="CAJZBQ010000009">
    <property type="protein sequence ID" value="CAG9312841.1"/>
    <property type="molecule type" value="Genomic_DNA"/>
</dbReference>
<feature type="chain" id="PRO_5043684139" evidence="1">
    <location>
        <begin position="23"/>
        <end position="128"/>
    </location>
</feature>
<proteinExistence type="predicted"/>
<evidence type="ECO:0000256" key="1">
    <source>
        <dbReference type="SAM" id="SignalP"/>
    </source>
</evidence>
<gene>
    <name evidence="2" type="ORF">BSTOLATCC_MIC7633</name>
</gene>
<accession>A0AAU9IEL8</accession>